<dbReference type="EMBL" id="MU277246">
    <property type="protein sequence ID" value="KAI0057526.1"/>
    <property type="molecule type" value="Genomic_DNA"/>
</dbReference>
<sequence>MTPELSSVVHPDLLAELHRLRSELGEKEAKLSSLQLSLQLAKVSADTIVRRIALTMRTPLASKYPSNESNPVSNIWTLADLPLTSTGVLPVTSDVISPIPPTATKGTSKTSTGTTEAPLDNALVAEQIRLLHLELQKRAITIISLSRKLEFVVRANEDIRKLLDDHRL</sequence>
<accession>A0ACB8SP23</accession>
<proteinExistence type="predicted"/>
<gene>
    <name evidence="1" type="ORF">BV25DRAFT_1841632</name>
</gene>
<reference evidence="1" key="1">
    <citation type="submission" date="2021-03" db="EMBL/GenBank/DDBJ databases">
        <authorList>
            <consortium name="DOE Joint Genome Institute"/>
            <person name="Ahrendt S."/>
            <person name="Looney B.P."/>
            <person name="Miyauchi S."/>
            <person name="Morin E."/>
            <person name="Drula E."/>
            <person name="Courty P.E."/>
            <person name="Chicoki N."/>
            <person name="Fauchery L."/>
            <person name="Kohler A."/>
            <person name="Kuo A."/>
            <person name="Labutti K."/>
            <person name="Pangilinan J."/>
            <person name="Lipzen A."/>
            <person name="Riley R."/>
            <person name="Andreopoulos W."/>
            <person name="He G."/>
            <person name="Johnson J."/>
            <person name="Barry K.W."/>
            <person name="Grigoriev I.V."/>
            <person name="Nagy L."/>
            <person name="Hibbett D."/>
            <person name="Henrissat B."/>
            <person name="Matheny P.B."/>
            <person name="Labbe J."/>
            <person name="Martin F."/>
        </authorList>
    </citation>
    <scope>NUCLEOTIDE SEQUENCE</scope>
    <source>
        <strain evidence="1">HHB10654</strain>
    </source>
</reference>
<evidence type="ECO:0000313" key="1">
    <source>
        <dbReference type="EMBL" id="KAI0057526.1"/>
    </source>
</evidence>
<reference evidence="1" key="2">
    <citation type="journal article" date="2022" name="New Phytol.">
        <title>Evolutionary transition to the ectomycorrhizal habit in the genomes of a hyperdiverse lineage of mushroom-forming fungi.</title>
        <authorList>
            <person name="Looney B."/>
            <person name="Miyauchi S."/>
            <person name="Morin E."/>
            <person name="Drula E."/>
            <person name="Courty P.E."/>
            <person name="Kohler A."/>
            <person name="Kuo A."/>
            <person name="LaButti K."/>
            <person name="Pangilinan J."/>
            <person name="Lipzen A."/>
            <person name="Riley R."/>
            <person name="Andreopoulos W."/>
            <person name="He G."/>
            <person name="Johnson J."/>
            <person name="Nolan M."/>
            <person name="Tritt A."/>
            <person name="Barry K.W."/>
            <person name="Grigoriev I.V."/>
            <person name="Nagy L.G."/>
            <person name="Hibbett D."/>
            <person name="Henrissat B."/>
            <person name="Matheny P.B."/>
            <person name="Labbe J."/>
            <person name="Martin F.M."/>
        </authorList>
    </citation>
    <scope>NUCLEOTIDE SEQUENCE</scope>
    <source>
        <strain evidence="1">HHB10654</strain>
    </source>
</reference>
<name>A0ACB8SP23_9AGAM</name>
<dbReference type="Proteomes" id="UP000814140">
    <property type="component" value="Unassembled WGS sequence"/>
</dbReference>
<comment type="caution">
    <text evidence="1">The sequence shown here is derived from an EMBL/GenBank/DDBJ whole genome shotgun (WGS) entry which is preliminary data.</text>
</comment>
<organism evidence="1 2">
    <name type="scientific">Artomyces pyxidatus</name>
    <dbReference type="NCBI Taxonomy" id="48021"/>
    <lineage>
        <taxon>Eukaryota</taxon>
        <taxon>Fungi</taxon>
        <taxon>Dikarya</taxon>
        <taxon>Basidiomycota</taxon>
        <taxon>Agaricomycotina</taxon>
        <taxon>Agaricomycetes</taxon>
        <taxon>Russulales</taxon>
        <taxon>Auriscalpiaceae</taxon>
        <taxon>Artomyces</taxon>
    </lineage>
</organism>
<keyword evidence="2" id="KW-1185">Reference proteome</keyword>
<evidence type="ECO:0000313" key="2">
    <source>
        <dbReference type="Proteomes" id="UP000814140"/>
    </source>
</evidence>
<protein>
    <submittedName>
        <fullName evidence="1">Uncharacterized protein</fullName>
    </submittedName>
</protein>